<accession>A0A1G2GWW0</accession>
<dbReference type="CDD" id="cd11532">
    <property type="entry name" value="NTP-PPase_COG4997"/>
    <property type="match status" value="1"/>
</dbReference>
<gene>
    <name evidence="1" type="ORF">A3B25_03135</name>
</gene>
<dbReference type="SUPFAM" id="SSF101386">
    <property type="entry name" value="all-alpha NTP pyrophosphatases"/>
    <property type="match status" value="1"/>
</dbReference>
<protein>
    <recommendedName>
        <fullName evidence="3">Phosphoribosyl-ATP pyrophosphohydrolase</fullName>
    </recommendedName>
</protein>
<dbReference type="Proteomes" id="UP000179106">
    <property type="component" value="Unassembled WGS sequence"/>
</dbReference>
<name>A0A1G2GWW0_9BACT</name>
<reference evidence="1 2" key="1">
    <citation type="journal article" date="2016" name="Nat. Commun.">
        <title>Thousands of microbial genomes shed light on interconnected biogeochemical processes in an aquifer system.</title>
        <authorList>
            <person name="Anantharaman K."/>
            <person name="Brown C.T."/>
            <person name="Hug L.A."/>
            <person name="Sharon I."/>
            <person name="Castelle C.J."/>
            <person name="Probst A.J."/>
            <person name="Thomas B.C."/>
            <person name="Singh A."/>
            <person name="Wilkins M.J."/>
            <person name="Karaoz U."/>
            <person name="Brodie E.L."/>
            <person name="Williams K.H."/>
            <person name="Hubbard S.S."/>
            <person name="Banfield J.F."/>
        </authorList>
    </citation>
    <scope>NUCLEOTIDE SEQUENCE [LARGE SCALE GENOMIC DNA]</scope>
</reference>
<organism evidence="1 2">
    <name type="scientific">Candidatus Ryanbacteria bacterium RIFCSPLOWO2_01_FULL_48_26</name>
    <dbReference type="NCBI Taxonomy" id="1802126"/>
    <lineage>
        <taxon>Bacteria</taxon>
        <taxon>Candidatus Ryaniibacteriota</taxon>
    </lineage>
</organism>
<proteinExistence type="predicted"/>
<dbReference type="InterPro" id="IPR038735">
    <property type="entry name" value="MSMEG_1276-like_NTP-PPase_dom"/>
</dbReference>
<evidence type="ECO:0000313" key="2">
    <source>
        <dbReference type="Proteomes" id="UP000179106"/>
    </source>
</evidence>
<evidence type="ECO:0000313" key="1">
    <source>
        <dbReference type="EMBL" id="OGZ54697.1"/>
    </source>
</evidence>
<evidence type="ECO:0008006" key="3">
    <source>
        <dbReference type="Google" id="ProtNLM"/>
    </source>
</evidence>
<dbReference type="EMBL" id="MHNW01000003">
    <property type="protein sequence ID" value="OGZ54697.1"/>
    <property type="molecule type" value="Genomic_DNA"/>
</dbReference>
<dbReference type="AlphaFoldDB" id="A0A1G2GWW0"/>
<dbReference type="STRING" id="1802126.A3B25_03135"/>
<comment type="caution">
    <text evidence="1">The sequence shown here is derived from an EMBL/GenBank/DDBJ whole genome shotgun (WGS) entry which is preliminary data.</text>
</comment>
<sequence length="101" mass="11924">MMKYNKLVRDGIPEYIQRKGGMPIFYVADEKEYWERLKEKLGEEVSEFAKSEKMEEIADVFEVLEAVCDYKKFDMADVRSVKNEKAAERGKFKNKIILDES</sequence>